<dbReference type="SUPFAM" id="SSF52768">
    <property type="entry name" value="Arginase/deacetylase"/>
    <property type="match status" value="1"/>
</dbReference>
<dbReference type="Gene3D" id="3.40.800.20">
    <property type="entry name" value="Histone deacetylase domain"/>
    <property type="match status" value="1"/>
</dbReference>
<dbReference type="HOGENOM" id="CLU_2577130_0_0_1"/>
<dbReference type="AlphaFoldDB" id="D7MX75"/>
<dbReference type="STRING" id="81972.D7MX75"/>
<dbReference type="Gramene" id="scaffold_29900001.1">
    <property type="protein sequence ID" value="scaffold_29900001.1"/>
    <property type="gene ID" value="scaffold_29900001.1"/>
</dbReference>
<evidence type="ECO:0000313" key="5">
    <source>
        <dbReference type="Proteomes" id="UP000008694"/>
    </source>
</evidence>
<dbReference type="Proteomes" id="UP000008694">
    <property type="component" value="Unassembled WGS sequence"/>
</dbReference>
<keyword evidence="5" id="KW-1185">Reference proteome</keyword>
<organism evidence="5">
    <name type="scientific">Arabidopsis lyrata subsp. lyrata</name>
    <name type="common">Lyre-leaved rock-cress</name>
    <dbReference type="NCBI Taxonomy" id="81972"/>
    <lineage>
        <taxon>Eukaryota</taxon>
        <taxon>Viridiplantae</taxon>
        <taxon>Streptophyta</taxon>
        <taxon>Embryophyta</taxon>
        <taxon>Tracheophyta</taxon>
        <taxon>Spermatophyta</taxon>
        <taxon>Magnoliopsida</taxon>
        <taxon>eudicotyledons</taxon>
        <taxon>Gunneridae</taxon>
        <taxon>Pentapetalae</taxon>
        <taxon>rosids</taxon>
        <taxon>malvids</taxon>
        <taxon>Brassicales</taxon>
        <taxon>Brassicaceae</taxon>
        <taxon>Camelineae</taxon>
        <taxon>Arabidopsis</taxon>
    </lineage>
</organism>
<evidence type="ECO:0000256" key="2">
    <source>
        <dbReference type="ARBA" id="ARBA00022853"/>
    </source>
</evidence>
<evidence type="ECO:0000313" key="4">
    <source>
        <dbReference type="EMBL" id="EFH38855.1"/>
    </source>
</evidence>
<dbReference type="EMBL" id="GL348930">
    <property type="protein sequence ID" value="EFH38855.1"/>
    <property type="molecule type" value="Genomic_DNA"/>
</dbReference>
<feature type="region of interest" description="Disordered" evidence="3">
    <location>
        <begin position="1"/>
        <end position="24"/>
    </location>
</feature>
<evidence type="ECO:0000256" key="3">
    <source>
        <dbReference type="SAM" id="MobiDB-lite"/>
    </source>
</evidence>
<proteinExistence type="predicted"/>
<accession>D7MX75</accession>
<evidence type="ECO:0000256" key="1">
    <source>
        <dbReference type="ARBA" id="ARBA00022491"/>
    </source>
</evidence>
<name>D7MX75_ARALL</name>
<keyword evidence="2" id="KW-0156">Chromatin regulator</keyword>
<keyword evidence="1" id="KW-0678">Repressor</keyword>
<reference evidence="5" key="1">
    <citation type="journal article" date="2011" name="Nat. Genet.">
        <title>The Arabidopsis lyrata genome sequence and the basis of rapid genome size change.</title>
        <authorList>
            <person name="Hu T.T."/>
            <person name="Pattyn P."/>
            <person name="Bakker E.G."/>
            <person name="Cao J."/>
            <person name="Cheng J.-F."/>
            <person name="Clark R.M."/>
            <person name="Fahlgren N."/>
            <person name="Fawcett J.A."/>
            <person name="Grimwood J."/>
            <person name="Gundlach H."/>
            <person name="Haberer G."/>
            <person name="Hollister J.D."/>
            <person name="Ossowski S."/>
            <person name="Ottilar R.P."/>
            <person name="Salamov A.A."/>
            <person name="Schneeberger K."/>
            <person name="Spannagl M."/>
            <person name="Wang X."/>
            <person name="Yang L."/>
            <person name="Nasrallah M.E."/>
            <person name="Bergelson J."/>
            <person name="Carrington J.C."/>
            <person name="Gaut B.S."/>
            <person name="Schmutz J."/>
            <person name="Mayer K.F.X."/>
            <person name="Van de Peer Y."/>
            <person name="Grigoriev I.V."/>
            <person name="Nordborg M."/>
            <person name="Weigel D."/>
            <person name="Guo Y.-L."/>
        </authorList>
    </citation>
    <scope>NUCLEOTIDE SEQUENCE [LARGE SCALE GENOMIC DNA]</scope>
    <source>
        <strain evidence="5">cv. MN47</strain>
    </source>
</reference>
<sequence length="81" mass="8778">MAMAGESSGKKCGDGDGRVAGKSQRKVGLIYDEAMCKHDTPDGEDHPECPDRIRVIWEKLQLAGVSQRFILSSSLAALLFV</sequence>
<dbReference type="InterPro" id="IPR023696">
    <property type="entry name" value="Ureohydrolase_dom_sf"/>
</dbReference>
<dbReference type="GO" id="GO:0006325">
    <property type="term" value="P:chromatin organization"/>
    <property type="evidence" value="ECO:0007669"/>
    <property type="project" value="UniProtKB-KW"/>
</dbReference>
<dbReference type="eggNOG" id="KOG1343">
    <property type="taxonomic scope" value="Eukaryota"/>
</dbReference>
<gene>
    <name evidence="4" type="ORF">ARALYDRAFT_920496</name>
</gene>
<dbReference type="InterPro" id="IPR037138">
    <property type="entry name" value="His_deacetylse_dom_sf"/>
</dbReference>
<feature type="compositionally biased region" description="Basic and acidic residues" evidence="3">
    <location>
        <begin position="8"/>
        <end position="19"/>
    </location>
</feature>
<protein>
    <submittedName>
        <fullName evidence="4">Uncharacterized protein</fullName>
    </submittedName>
</protein>